<accession>A0ABQ1HMF0</accession>
<protein>
    <submittedName>
        <fullName evidence="3">Uncharacterized protein</fullName>
    </submittedName>
</protein>
<feature type="compositionally biased region" description="Low complexity" evidence="1">
    <location>
        <begin position="26"/>
        <end position="54"/>
    </location>
</feature>
<reference evidence="4" key="1">
    <citation type="journal article" date="2019" name="Int. J. Syst. Evol. Microbiol.">
        <title>The Global Catalogue of Microorganisms (GCM) 10K type strain sequencing project: providing services to taxonomists for standard genome sequencing and annotation.</title>
        <authorList>
            <consortium name="The Broad Institute Genomics Platform"/>
            <consortium name="The Broad Institute Genome Sequencing Center for Infectious Disease"/>
            <person name="Wu L."/>
            <person name="Ma J."/>
        </authorList>
    </citation>
    <scope>NUCLEOTIDE SEQUENCE [LARGE SCALE GENOMIC DNA]</scope>
    <source>
        <strain evidence="4">CGMCC 1.15905</strain>
    </source>
</reference>
<keyword evidence="2" id="KW-0732">Signal</keyword>
<gene>
    <name evidence="3" type="ORF">GCM10011521_19720</name>
</gene>
<evidence type="ECO:0000313" key="3">
    <source>
        <dbReference type="EMBL" id="GGA81412.1"/>
    </source>
</evidence>
<proteinExistence type="predicted"/>
<keyword evidence="4" id="KW-1185">Reference proteome</keyword>
<feature type="chain" id="PRO_5046535963" evidence="2">
    <location>
        <begin position="19"/>
        <end position="166"/>
    </location>
</feature>
<dbReference type="Proteomes" id="UP000623419">
    <property type="component" value="Unassembled WGS sequence"/>
</dbReference>
<dbReference type="PROSITE" id="PS51257">
    <property type="entry name" value="PROKAR_LIPOPROTEIN"/>
    <property type="match status" value="1"/>
</dbReference>
<feature type="signal peptide" evidence="2">
    <location>
        <begin position="1"/>
        <end position="18"/>
    </location>
</feature>
<sequence>MRPILTSLALSLSLLLVACGGDPDATPAGDAATPAQAAADEAGAAPDALPEEAPMPSGDFRVVAVELGTELDEEGRVPRPQDVFTTVDTIHAAVVGVGSSPGLTLSARWLLEDGTQVAKAGQSLVPDAPTVTTFSITQPEPWPAGTYRVEIAINDRVVETRSFNVQ</sequence>
<organism evidence="3 4">
    <name type="scientific">Arenimonas soli</name>
    <dbReference type="NCBI Taxonomy" id="2269504"/>
    <lineage>
        <taxon>Bacteria</taxon>
        <taxon>Pseudomonadati</taxon>
        <taxon>Pseudomonadota</taxon>
        <taxon>Gammaproteobacteria</taxon>
        <taxon>Lysobacterales</taxon>
        <taxon>Lysobacteraceae</taxon>
        <taxon>Arenimonas</taxon>
    </lineage>
</organism>
<dbReference type="RefSeq" id="WP_188663660.1">
    <property type="nucleotide sequence ID" value="NZ_BMKC01000002.1"/>
</dbReference>
<name>A0ABQ1HMF0_9GAMM</name>
<evidence type="ECO:0000256" key="1">
    <source>
        <dbReference type="SAM" id="MobiDB-lite"/>
    </source>
</evidence>
<evidence type="ECO:0000313" key="4">
    <source>
        <dbReference type="Proteomes" id="UP000623419"/>
    </source>
</evidence>
<dbReference type="EMBL" id="BMKC01000002">
    <property type="protein sequence ID" value="GGA81412.1"/>
    <property type="molecule type" value="Genomic_DNA"/>
</dbReference>
<feature type="region of interest" description="Disordered" evidence="1">
    <location>
        <begin position="26"/>
        <end position="56"/>
    </location>
</feature>
<evidence type="ECO:0000256" key="2">
    <source>
        <dbReference type="SAM" id="SignalP"/>
    </source>
</evidence>
<comment type="caution">
    <text evidence="3">The sequence shown here is derived from an EMBL/GenBank/DDBJ whole genome shotgun (WGS) entry which is preliminary data.</text>
</comment>